<protein>
    <recommendedName>
        <fullName evidence="3">F-box domain-containing protein</fullName>
    </recommendedName>
</protein>
<dbReference type="EMBL" id="ML170248">
    <property type="protein sequence ID" value="TDL16228.1"/>
    <property type="molecule type" value="Genomic_DNA"/>
</dbReference>
<name>A0A4Y7PM76_9AGAM</name>
<organism evidence="1 2">
    <name type="scientific">Rickenella mellea</name>
    <dbReference type="NCBI Taxonomy" id="50990"/>
    <lineage>
        <taxon>Eukaryota</taxon>
        <taxon>Fungi</taxon>
        <taxon>Dikarya</taxon>
        <taxon>Basidiomycota</taxon>
        <taxon>Agaricomycotina</taxon>
        <taxon>Agaricomycetes</taxon>
        <taxon>Hymenochaetales</taxon>
        <taxon>Rickenellaceae</taxon>
        <taxon>Rickenella</taxon>
    </lineage>
</organism>
<evidence type="ECO:0000313" key="2">
    <source>
        <dbReference type="Proteomes" id="UP000294933"/>
    </source>
</evidence>
<proteinExistence type="predicted"/>
<dbReference type="OrthoDB" id="2782847at2759"/>
<evidence type="ECO:0008006" key="3">
    <source>
        <dbReference type="Google" id="ProtNLM"/>
    </source>
</evidence>
<dbReference type="AlphaFoldDB" id="A0A4Y7PM76"/>
<dbReference type="Proteomes" id="UP000294933">
    <property type="component" value="Unassembled WGS sequence"/>
</dbReference>
<dbReference type="STRING" id="50990.A0A4Y7PM76"/>
<accession>A0A4Y7PM76</accession>
<reference evidence="1 2" key="1">
    <citation type="submission" date="2018-06" db="EMBL/GenBank/DDBJ databases">
        <title>A transcriptomic atlas of mushroom development highlights an independent origin of complex multicellularity.</title>
        <authorList>
            <consortium name="DOE Joint Genome Institute"/>
            <person name="Krizsan K."/>
            <person name="Almasi E."/>
            <person name="Merenyi Z."/>
            <person name="Sahu N."/>
            <person name="Viragh M."/>
            <person name="Koszo T."/>
            <person name="Mondo S."/>
            <person name="Kiss B."/>
            <person name="Balint B."/>
            <person name="Kues U."/>
            <person name="Barry K."/>
            <person name="Hegedus J.C."/>
            <person name="Henrissat B."/>
            <person name="Johnson J."/>
            <person name="Lipzen A."/>
            <person name="Ohm R."/>
            <person name="Nagy I."/>
            <person name="Pangilinan J."/>
            <person name="Yan J."/>
            <person name="Xiong Y."/>
            <person name="Grigoriev I.V."/>
            <person name="Hibbett D.S."/>
            <person name="Nagy L.G."/>
        </authorList>
    </citation>
    <scope>NUCLEOTIDE SEQUENCE [LARGE SCALE GENOMIC DNA]</scope>
    <source>
        <strain evidence="1 2">SZMC22713</strain>
    </source>
</reference>
<dbReference type="VEuPathDB" id="FungiDB:BD410DRAFT_795565"/>
<sequence length="555" mass="64011">MSRGLYAYRHRKKYYIKYRHDRSYPSALGTELVNQIPADAEGFKEWLERKRAFFDEEEERLRDINLRSDAAKYYGKCSTTGYFQVPSEFPPKTTVWYEWTYTMDLDDKAFIVDMEISFPLDDIPRDEYGCHWMRCFDHDTYGDRCLLMTTPRDCVVIPSRPTPQPGTQGLVMYGQIESNLTLLPESEWLSQPLSLPQEFALDASVALVKLHYFWFYVSQTFETSSVDFLLLAFGLLSTTAEGLICTASKKYKFDSAIANNGHVDFSFCQWVEEKSKCPRNTSMWWLRGVLVHLTSHLDVEDNRKASVGSVVSTIQELELDFCVALLFSINHVIVVKVADGVVYASEVIELLAALPSLDWKQRLIAGLTPLVHAFRLPQFTDIASLESDSNDRPFPTDALLQILEYADNETYDQFSKLSKTWRGICKRHLRVGRYTVIGRDNGAFMARTEHGPITRIKLFWTCERNLRYSDDNYEVFLVPQQITQPEVGSVGSDFVRMRVRPPRSLYSPSSSDIRLVITEEGTELEEKMTDRDWRDDLLPFHSPFCVPSSTLHHYG</sequence>
<gene>
    <name evidence="1" type="ORF">BD410DRAFT_795565</name>
</gene>
<evidence type="ECO:0000313" key="1">
    <source>
        <dbReference type="EMBL" id="TDL16228.1"/>
    </source>
</evidence>
<keyword evidence="2" id="KW-1185">Reference proteome</keyword>